<reference evidence="2 3" key="1">
    <citation type="submission" date="2017-03" db="EMBL/GenBank/DDBJ databases">
        <title>Genomes of endolithic fungi from Antarctica.</title>
        <authorList>
            <person name="Coleine C."/>
            <person name="Masonjones S."/>
            <person name="Stajich J.E."/>
        </authorList>
    </citation>
    <scope>NUCLEOTIDE SEQUENCE [LARGE SCALE GENOMIC DNA]</scope>
    <source>
        <strain evidence="2 3">CCFEE 5187</strain>
    </source>
</reference>
<feature type="chain" id="PRO_5021020903" evidence="1">
    <location>
        <begin position="17"/>
        <end position="186"/>
    </location>
</feature>
<dbReference type="Proteomes" id="UP000308768">
    <property type="component" value="Unassembled WGS sequence"/>
</dbReference>
<protein>
    <submittedName>
        <fullName evidence="2">Uncharacterized protein</fullName>
    </submittedName>
</protein>
<comment type="caution">
    <text evidence="2">The sequence shown here is derived from an EMBL/GenBank/DDBJ whole genome shotgun (WGS) entry which is preliminary data.</text>
</comment>
<proteinExistence type="predicted"/>
<name>A0A4U0WLE5_9PEZI</name>
<evidence type="ECO:0000313" key="3">
    <source>
        <dbReference type="Proteomes" id="UP000308768"/>
    </source>
</evidence>
<organism evidence="2 3">
    <name type="scientific">Cryomyces minteri</name>
    <dbReference type="NCBI Taxonomy" id="331657"/>
    <lineage>
        <taxon>Eukaryota</taxon>
        <taxon>Fungi</taxon>
        <taxon>Dikarya</taxon>
        <taxon>Ascomycota</taxon>
        <taxon>Pezizomycotina</taxon>
        <taxon>Dothideomycetes</taxon>
        <taxon>Dothideomycetes incertae sedis</taxon>
        <taxon>Cryomyces</taxon>
    </lineage>
</organism>
<dbReference type="AlphaFoldDB" id="A0A4U0WLE5"/>
<keyword evidence="3" id="KW-1185">Reference proteome</keyword>
<evidence type="ECO:0000313" key="2">
    <source>
        <dbReference type="EMBL" id="TKA63964.1"/>
    </source>
</evidence>
<keyword evidence="1" id="KW-0732">Signal</keyword>
<feature type="signal peptide" evidence="1">
    <location>
        <begin position="1"/>
        <end position="16"/>
    </location>
</feature>
<accession>A0A4U0WLE5</accession>
<evidence type="ECO:0000256" key="1">
    <source>
        <dbReference type="SAM" id="SignalP"/>
    </source>
</evidence>
<gene>
    <name evidence="2" type="ORF">B0A49_08744</name>
</gene>
<dbReference type="EMBL" id="NAJN01001330">
    <property type="protein sequence ID" value="TKA63964.1"/>
    <property type="molecule type" value="Genomic_DNA"/>
</dbReference>
<sequence>MKLALLFAALAGNLAAAAVLSICCQETGTISIPLASTFLATPTTLVTIRLRDAVPQLNALDVLNAALASLCTEGYCLTTAYAPESSAHAVAPALSTLPPTPQSLLALFPAAPTATFPTGAWCSCIKSTCQECGTGPVEGSDQWDTTCVPQASCAYQKYKGADPANCHPRNYWGVDSCVVNSPSNPD</sequence>